<feature type="domain" description="YodL-like" evidence="1">
    <location>
        <begin position="75"/>
        <end position="171"/>
    </location>
</feature>
<dbReference type="AlphaFoldDB" id="A0A4V2PZA2"/>
<evidence type="ECO:0000259" key="1">
    <source>
        <dbReference type="Pfam" id="PF14191"/>
    </source>
</evidence>
<dbReference type="Proteomes" id="UP000294545">
    <property type="component" value="Unassembled WGS sequence"/>
</dbReference>
<dbReference type="Pfam" id="PF14191">
    <property type="entry name" value="YodL"/>
    <property type="match status" value="1"/>
</dbReference>
<accession>A0A4V2PZA2</accession>
<reference evidence="2 3" key="1">
    <citation type="submission" date="2019-03" db="EMBL/GenBank/DDBJ databases">
        <title>Genomic Encyclopedia of Type Strains, Phase IV (KMG-IV): sequencing the most valuable type-strain genomes for metagenomic binning, comparative biology and taxonomic classification.</title>
        <authorList>
            <person name="Goeker M."/>
        </authorList>
    </citation>
    <scope>NUCLEOTIDE SEQUENCE [LARGE SCALE GENOMIC DNA]</scope>
    <source>
        <strain evidence="2 3">DSM 24176</strain>
    </source>
</reference>
<evidence type="ECO:0000313" key="2">
    <source>
        <dbReference type="EMBL" id="TCK89051.1"/>
    </source>
</evidence>
<dbReference type="RefSeq" id="WP_132283136.1">
    <property type="nucleotide sequence ID" value="NZ_SMGQ01000016.1"/>
</dbReference>
<dbReference type="OrthoDB" id="2875909at2"/>
<evidence type="ECO:0000313" key="3">
    <source>
        <dbReference type="Proteomes" id="UP000294545"/>
    </source>
</evidence>
<name>A0A4V2PZA2_9FIRM</name>
<proteinExistence type="predicted"/>
<dbReference type="InterPro" id="IPR025923">
    <property type="entry name" value="YodL-like_dom"/>
</dbReference>
<gene>
    <name evidence="2" type="ORF">EDC19_2465</name>
</gene>
<sequence length="184" mass="21167">MPGISLKNGLISYYGNPAGYTEKEKAVVDKIFQNEELSTWLKSRSLTPEWTDGVMERLIAGEQMTGMEPSAPLKNVRIWQLKPETEVRMKFISLEDMIRDFGEPDPEYYRIAYDGQLGTNDLEAIYTRCNMNHPPGYNGHSLSMSDVVELYDGDSSEYHYCDRFGFQKINFKSPEQTQTMDMSM</sequence>
<protein>
    <submittedName>
        <fullName evidence="2">YodL-like protein</fullName>
    </submittedName>
</protein>
<comment type="caution">
    <text evidence="2">The sequence shown here is derived from an EMBL/GenBank/DDBJ whole genome shotgun (WGS) entry which is preliminary data.</text>
</comment>
<organism evidence="2 3">
    <name type="scientific">Natranaerovirga hydrolytica</name>
    <dbReference type="NCBI Taxonomy" id="680378"/>
    <lineage>
        <taxon>Bacteria</taxon>
        <taxon>Bacillati</taxon>
        <taxon>Bacillota</taxon>
        <taxon>Clostridia</taxon>
        <taxon>Lachnospirales</taxon>
        <taxon>Natranaerovirgaceae</taxon>
        <taxon>Natranaerovirga</taxon>
    </lineage>
</organism>
<dbReference type="EMBL" id="SMGQ01000016">
    <property type="protein sequence ID" value="TCK89051.1"/>
    <property type="molecule type" value="Genomic_DNA"/>
</dbReference>
<keyword evidence="3" id="KW-1185">Reference proteome</keyword>